<sequence>LAAPAFCSAVLVARPWTFILGHLVSPGCHVAKVYAFVFLGLRSLETKEPKKKAFQKCGEGKRMTEGGRDNDKVNGWFKKYNGLISCFNCVVLWI</sequence>
<evidence type="ECO:0000256" key="1">
    <source>
        <dbReference type="SAM" id="SignalP"/>
    </source>
</evidence>
<keyword evidence="1" id="KW-0732">Signal</keyword>
<reference evidence="2" key="1">
    <citation type="submission" date="2025-08" db="UniProtKB">
        <authorList>
            <consortium name="Ensembl"/>
        </authorList>
    </citation>
    <scope>IDENTIFICATION</scope>
</reference>
<dbReference type="Ensembl" id="ENSHCOT00000021826.1">
    <property type="protein sequence ID" value="ENSHCOP00000026531.1"/>
    <property type="gene ID" value="ENSHCOG00000017543.1"/>
</dbReference>
<keyword evidence="3" id="KW-1185">Reference proteome</keyword>
<name>A0A3Q3E6C1_HIPCM</name>
<dbReference type="Proteomes" id="UP000264820">
    <property type="component" value="Unplaced"/>
</dbReference>
<protein>
    <submittedName>
        <fullName evidence="2">Uncharacterized protein</fullName>
    </submittedName>
</protein>
<dbReference type="AlphaFoldDB" id="A0A3Q3E6C1"/>
<feature type="signal peptide" evidence="1">
    <location>
        <begin position="1"/>
        <end position="21"/>
    </location>
</feature>
<feature type="chain" id="PRO_5018527348" evidence="1">
    <location>
        <begin position="22"/>
        <end position="94"/>
    </location>
</feature>
<reference evidence="2" key="2">
    <citation type="submission" date="2025-09" db="UniProtKB">
        <authorList>
            <consortium name="Ensembl"/>
        </authorList>
    </citation>
    <scope>IDENTIFICATION</scope>
</reference>
<accession>A0A3Q3E6C1</accession>
<evidence type="ECO:0000313" key="3">
    <source>
        <dbReference type="Proteomes" id="UP000264820"/>
    </source>
</evidence>
<evidence type="ECO:0000313" key="2">
    <source>
        <dbReference type="Ensembl" id="ENSHCOP00000026531.1"/>
    </source>
</evidence>
<organism evidence="2 3">
    <name type="scientific">Hippocampus comes</name>
    <name type="common">Tiger tail seahorse</name>
    <dbReference type="NCBI Taxonomy" id="109280"/>
    <lineage>
        <taxon>Eukaryota</taxon>
        <taxon>Metazoa</taxon>
        <taxon>Chordata</taxon>
        <taxon>Craniata</taxon>
        <taxon>Vertebrata</taxon>
        <taxon>Euteleostomi</taxon>
        <taxon>Actinopterygii</taxon>
        <taxon>Neopterygii</taxon>
        <taxon>Teleostei</taxon>
        <taxon>Neoteleostei</taxon>
        <taxon>Acanthomorphata</taxon>
        <taxon>Syngnathiaria</taxon>
        <taxon>Syngnathiformes</taxon>
        <taxon>Syngnathoidei</taxon>
        <taxon>Syngnathidae</taxon>
        <taxon>Hippocampus</taxon>
    </lineage>
</organism>
<proteinExistence type="predicted"/>